<proteinExistence type="predicted"/>
<dbReference type="InterPro" id="IPR038390">
    <property type="entry name" value="Metal_Tscrpt_repr_sf"/>
</dbReference>
<dbReference type="RefSeq" id="WP_041501174.1">
    <property type="nucleotide sequence ID" value="NZ_BJDV01000005.1"/>
</dbReference>
<name>A0A0K2LEU1_9LACO</name>
<gene>
    <name evidence="2" type="ORF">JP39_10230</name>
</gene>
<protein>
    <recommendedName>
        <fullName evidence="4">Metal-sensing transcriptional repressor</fullName>
    </recommendedName>
</protein>
<dbReference type="AlphaFoldDB" id="A0A0K2LEU1"/>
<dbReference type="STRING" id="1074467.JP39_10230"/>
<organism evidence="2 3">
    <name type="scientific">Companilactobacillus heilongjiangensis</name>
    <dbReference type="NCBI Taxonomy" id="1074467"/>
    <lineage>
        <taxon>Bacteria</taxon>
        <taxon>Bacillati</taxon>
        <taxon>Bacillota</taxon>
        <taxon>Bacilli</taxon>
        <taxon>Lactobacillales</taxon>
        <taxon>Lactobacillaceae</taxon>
        <taxon>Companilactobacillus</taxon>
    </lineage>
</organism>
<dbReference type="EMBL" id="CP012559">
    <property type="protein sequence ID" value="ALB29698.1"/>
    <property type="molecule type" value="Genomic_DNA"/>
</dbReference>
<evidence type="ECO:0008006" key="4">
    <source>
        <dbReference type="Google" id="ProtNLM"/>
    </source>
</evidence>
<dbReference type="GO" id="GO:0046872">
    <property type="term" value="F:metal ion binding"/>
    <property type="evidence" value="ECO:0007669"/>
    <property type="project" value="InterPro"/>
</dbReference>
<evidence type="ECO:0000256" key="1">
    <source>
        <dbReference type="SAM" id="MobiDB-lite"/>
    </source>
</evidence>
<dbReference type="InterPro" id="IPR003735">
    <property type="entry name" value="Metal_Tscrpt_repr"/>
</dbReference>
<feature type="region of interest" description="Disordered" evidence="1">
    <location>
        <begin position="1"/>
        <end position="20"/>
    </location>
</feature>
<dbReference type="Pfam" id="PF02583">
    <property type="entry name" value="Trns_repr_metal"/>
    <property type="match status" value="1"/>
</dbReference>
<keyword evidence="3" id="KW-1185">Reference proteome</keyword>
<dbReference type="KEGG" id="lhi:JP39_10230"/>
<dbReference type="GO" id="GO:0045892">
    <property type="term" value="P:negative regulation of DNA-templated transcription"/>
    <property type="evidence" value="ECO:0007669"/>
    <property type="project" value="UniProtKB-ARBA"/>
</dbReference>
<dbReference type="OrthoDB" id="9798732at2"/>
<accession>A0A0K2LEU1</accession>
<dbReference type="Gene3D" id="1.20.58.1000">
    <property type="entry name" value="Metal-sensitive repressor, helix protomer"/>
    <property type="match status" value="1"/>
</dbReference>
<reference evidence="2 3" key="1">
    <citation type="submission" date="2015-08" db="EMBL/GenBank/DDBJ databases">
        <title>Genomic sequence of Lactobacillus heilongjiangensis DSM 28069, isolated from Chinese traditional pickle.</title>
        <authorList>
            <person name="Jiang X."/>
            <person name="Zheng B."/>
            <person name="Cheng H."/>
        </authorList>
    </citation>
    <scope>NUCLEOTIDE SEQUENCE [LARGE SCALE GENOMIC DNA]</scope>
    <source>
        <strain evidence="2 3">DSM 28069</strain>
    </source>
</reference>
<dbReference type="PANTHER" id="PTHR33677">
    <property type="entry name" value="TRANSCRIPTIONAL REPRESSOR FRMR-RELATED"/>
    <property type="match status" value="1"/>
</dbReference>
<evidence type="ECO:0000313" key="3">
    <source>
        <dbReference type="Proteomes" id="UP000061546"/>
    </source>
</evidence>
<dbReference type="Proteomes" id="UP000061546">
    <property type="component" value="Chromosome"/>
</dbReference>
<dbReference type="PANTHER" id="PTHR33677:SF5">
    <property type="entry name" value="TRANSCRIPTIONAL REPRESSOR FRMR"/>
    <property type="match status" value="1"/>
</dbReference>
<sequence length="91" mass="10196">MSQTPEESAAASKKITSRLKRSRGQLDAVLRMMDDNKPCDDVLMQLSAVKSSVDKAMKLVIAQNIRQNTDCKDAKQLEDLQKSLDLMLKTK</sequence>
<evidence type="ECO:0000313" key="2">
    <source>
        <dbReference type="EMBL" id="ALB29698.1"/>
    </source>
</evidence>
<dbReference type="GO" id="GO:0003677">
    <property type="term" value="F:DNA binding"/>
    <property type="evidence" value="ECO:0007669"/>
    <property type="project" value="InterPro"/>
</dbReference>